<evidence type="ECO:0000313" key="1">
    <source>
        <dbReference type="EMBL" id="TMQ63282.1"/>
    </source>
</evidence>
<proteinExistence type="predicted"/>
<evidence type="ECO:0000313" key="2">
    <source>
        <dbReference type="Proteomes" id="UP000317691"/>
    </source>
</evidence>
<dbReference type="EMBL" id="VBOZ01000032">
    <property type="protein sequence ID" value="TMQ63282.1"/>
    <property type="molecule type" value="Genomic_DNA"/>
</dbReference>
<dbReference type="Pfam" id="PF19027">
    <property type="entry name" value="DUF5752"/>
    <property type="match status" value="1"/>
</dbReference>
<reference evidence="1 2" key="1">
    <citation type="journal article" date="2019" name="Nat. Microbiol.">
        <title>Mediterranean grassland soil C-N compound turnover is dependent on rainfall and depth, and is mediated by genomically divergent microorganisms.</title>
        <authorList>
            <person name="Diamond S."/>
            <person name="Andeer P.F."/>
            <person name="Li Z."/>
            <person name="Crits-Christoph A."/>
            <person name="Burstein D."/>
            <person name="Anantharaman K."/>
            <person name="Lane K.R."/>
            <person name="Thomas B.C."/>
            <person name="Pan C."/>
            <person name="Northen T.R."/>
            <person name="Banfield J.F."/>
        </authorList>
    </citation>
    <scope>NUCLEOTIDE SEQUENCE [LARGE SCALE GENOMIC DNA]</scope>
    <source>
        <strain evidence="1">WS_9</strain>
    </source>
</reference>
<sequence length="250" mass="27480">MSESFRFFTAAPLESPAGNVASDLESLKAGIATVAPESIYHHVTRMPVRFPHVRDLPENDFARWVGDALQLPEVSERLAFAGTLPAGSLEEVRAALLAVLDRVPERDRRRSASEGASFQFLEARTVLADLGIEAADPTQVVEVWPRLDDGAVFLHLVEAPVFGRSEYALIPWLRARGARGLADSAAKAVAGSPPIARLHRDVGTRWRRSMIGRRLVDRIEAADEVRVREARETMTRLAEKLKGADTGGRK</sequence>
<gene>
    <name evidence="1" type="ORF">E6K79_10290</name>
</gene>
<protein>
    <submittedName>
        <fullName evidence="1">Uncharacterized protein</fullName>
    </submittedName>
</protein>
<dbReference type="InterPro" id="IPR044036">
    <property type="entry name" value="DUF5752"/>
</dbReference>
<organism evidence="1 2">
    <name type="scientific">Eiseniibacteriota bacterium</name>
    <dbReference type="NCBI Taxonomy" id="2212470"/>
    <lineage>
        <taxon>Bacteria</taxon>
        <taxon>Candidatus Eiseniibacteriota</taxon>
    </lineage>
</organism>
<accession>A0A538TI30</accession>
<dbReference type="Proteomes" id="UP000317691">
    <property type="component" value="Unassembled WGS sequence"/>
</dbReference>
<comment type="caution">
    <text evidence="1">The sequence shown here is derived from an EMBL/GenBank/DDBJ whole genome shotgun (WGS) entry which is preliminary data.</text>
</comment>
<name>A0A538TI30_UNCEI</name>
<dbReference type="AlphaFoldDB" id="A0A538TI30"/>